<name>A0A2P2QZ35_RHIMU</name>
<reference evidence="1" key="1">
    <citation type="submission" date="2018-02" db="EMBL/GenBank/DDBJ databases">
        <title>Rhizophora mucronata_Transcriptome.</title>
        <authorList>
            <person name="Meera S.P."/>
            <person name="Sreeshan A."/>
            <person name="Augustine A."/>
        </authorList>
    </citation>
    <scope>NUCLEOTIDE SEQUENCE</scope>
    <source>
        <tissue evidence="1">Leaf</tissue>
    </source>
</reference>
<sequence length="14" mass="1469">MSGTSNCAQVVDTR</sequence>
<organism evidence="1">
    <name type="scientific">Rhizophora mucronata</name>
    <name type="common">Asiatic mangrove</name>
    <dbReference type="NCBI Taxonomy" id="61149"/>
    <lineage>
        <taxon>Eukaryota</taxon>
        <taxon>Viridiplantae</taxon>
        <taxon>Streptophyta</taxon>
        <taxon>Embryophyta</taxon>
        <taxon>Tracheophyta</taxon>
        <taxon>Spermatophyta</taxon>
        <taxon>Magnoliopsida</taxon>
        <taxon>eudicotyledons</taxon>
        <taxon>Gunneridae</taxon>
        <taxon>Pentapetalae</taxon>
        <taxon>rosids</taxon>
        <taxon>fabids</taxon>
        <taxon>Malpighiales</taxon>
        <taxon>Rhizophoraceae</taxon>
        <taxon>Rhizophora</taxon>
    </lineage>
</organism>
<evidence type="ECO:0000313" key="1">
    <source>
        <dbReference type="EMBL" id="MBX72268.1"/>
    </source>
</evidence>
<protein>
    <submittedName>
        <fullName evidence="1">Uncharacterized protein</fullName>
    </submittedName>
</protein>
<accession>A0A2P2QZ35</accession>
<proteinExistence type="predicted"/>
<dbReference type="EMBL" id="GGEC01091784">
    <property type="protein sequence ID" value="MBX72268.1"/>
    <property type="molecule type" value="Transcribed_RNA"/>
</dbReference>